<evidence type="ECO:0000256" key="1">
    <source>
        <dbReference type="ARBA" id="ARBA00007733"/>
    </source>
</evidence>
<comment type="function">
    <text evidence="7 8 9">One of the essential components for the initiation of protein synthesis. Protects formylmethionyl-tRNA from spontaneous hydrolysis and promotes its binding to the 30S ribosomal subunits. Also involved in the hydrolysis of GTP during the formation of the 70S ribosomal complex.</text>
</comment>
<evidence type="ECO:0000313" key="12">
    <source>
        <dbReference type="EMBL" id="TCP64535.1"/>
    </source>
</evidence>
<dbReference type="HAMAP" id="MF_00100_B">
    <property type="entry name" value="IF_2_B"/>
    <property type="match status" value="1"/>
</dbReference>
<dbReference type="InterPro" id="IPR000178">
    <property type="entry name" value="TF_IF2_bacterial-like"/>
</dbReference>
<keyword evidence="8" id="KW-0963">Cytoplasm</keyword>
<dbReference type="OrthoDB" id="9811804at2"/>
<dbReference type="GO" id="GO:0005525">
    <property type="term" value="F:GTP binding"/>
    <property type="evidence" value="ECO:0007669"/>
    <property type="project" value="UniProtKB-KW"/>
</dbReference>
<dbReference type="PROSITE" id="PS51722">
    <property type="entry name" value="G_TR_2"/>
    <property type="match status" value="1"/>
</dbReference>
<dbReference type="InterPro" id="IPR005225">
    <property type="entry name" value="Small_GTP-bd"/>
</dbReference>
<dbReference type="InterPro" id="IPR036925">
    <property type="entry name" value="TIF_IF2_dom3_sf"/>
</dbReference>
<dbReference type="Proteomes" id="UP000294813">
    <property type="component" value="Unassembled WGS sequence"/>
</dbReference>
<dbReference type="CDD" id="cd03702">
    <property type="entry name" value="IF2_mtIF2_II"/>
    <property type="match status" value="1"/>
</dbReference>
<evidence type="ECO:0000313" key="13">
    <source>
        <dbReference type="Proteomes" id="UP000294813"/>
    </source>
</evidence>
<dbReference type="FunFam" id="2.40.30.10:FF:000008">
    <property type="entry name" value="Translation initiation factor IF-2"/>
    <property type="match status" value="1"/>
</dbReference>
<feature type="binding site" evidence="8">
    <location>
        <begin position="610"/>
        <end position="614"/>
    </location>
    <ligand>
        <name>GTP</name>
        <dbReference type="ChEBI" id="CHEBI:37565"/>
    </ligand>
</feature>
<dbReference type="PANTHER" id="PTHR43381:SF5">
    <property type="entry name" value="TR-TYPE G DOMAIN-CONTAINING PROTEIN"/>
    <property type="match status" value="1"/>
</dbReference>
<dbReference type="Pfam" id="PF00009">
    <property type="entry name" value="GTP_EFTU"/>
    <property type="match status" value="1"/>
</dbReference>
<evidence type="ECO:0000256" key="10">
    <source>
        <dbReference type="SAM" id="MobiDB-lite"/>
    </source>
</evidence>
<evidence type="ECO:0000256" key="4">
    <source>
        <dbReference type="ARBA" id="ARBA00022741"/>
    </source>
</evidence>
<feature type="binding site" evidence="8">
    <location>
        <begin position="664"/>
        <end position="667"/>
    </location>
    <ligand>
        <name>GTP</name>
        <dbReference type="ChEBI" id="CHEBI:37565"/>
    </ligand>
</feature>
<dbReference type="Pfam" id="PF11987">
    <property type="entry name" value="IF-2"/>
    <property type="match status" value="1"/>
</dbReference>
<dbReference type="RefSeq" id="WP_131919003.1">
    <property type="nucleotide sequence ID" value="NZ_JAOQNU010000009.1"/>
</dbReference>
<dbReference type="InterPro" id="IPR006847">
    <property type="entry name" value="IF2_N"/>
</dbReference>
<proteinExistence type="inferred from homology"/>
<feature type="compositionally biased region" description="Basic and acidic residues" evidence="10">
    <location>
        <begin position="85"/>
        <end position="101"/>
    </location>
</feature>
<comment type="caution">
    <text evidence="12">The sequence shown here is derived from an EMBL/GenBank/DDBJ whole genome shotgun (WGS) entry which is preliminary data.</text>
</comment>
<keyword evidence="3 8" id="KW-0396">Initiation factor</keyword>
<dbReference type="PROSITE" id="PS01176">
    <property type="entry name" value="IF2"/>
    <property type="match status" value="1"/>
</dbReference>
<evidence type="ECO:0000256" key="6">
    <source>
        <dbReference type="ARBA" id="ARBA00023134"/>
    </source>
</evidence>
<feature type="region of interest" description="G-domain" evidence="8">
    <location>
        <begin position="558"/>
        <end position="706"/>
    </location>
</feature>
<dbReference type="FunFam" id="3.40.50.300:FF:000019">
    <property type="entry name" value="Translation initiation factor IF-2"/>
    <property type="match status" value="1"/>
</dbReference>
<keyword evidence="6 8" id="KW-0342">GTP-binding</keyword>
<dbReference type="SUPFAM" id="SSF50447">
    <property type="entry name" value="Translation proteins"/>
    <property type="match status" value="2"/>
</dbReference>
<dbReference type="Pfam" id="PF04760">
    <property type="entry name" value="IF2_N"/>
    <property type="match status" value="2"/>
</dbReference>
<dbReference type="FunFam" id="2.40.30.10:FF:000007">
    <property type="entry name" value="Translation initiation factor IF-2"/>
    <property type="match status" value="1"/>
</dbReference>
<dbReference type="GO" id="GO:0005829">
    <property type="term" value="C:cytosol"/>
    <property type="evidence" value="ECO:0007669"/>
    <property type="project" value="TreeGrafter"/>
</dbReference>
<dbReference type="InterPro" id="IPR044145">
    <property type="entry name" value="IF2_II"/>
</dbReference>
<dbReference type="GO" id="GO:0003743">
    <property type="term" value="F:translation initiation factor activity"/>
    <property type="evidence" value="ECO:0007669"/>
    <property type="project" value="UniProtKB-UniRule"/>
</dbReference>
<dbReference type="InterPro" id="IPR023115">
    <property type="entry name" value="TIF_IF2_dom3"/>
</dbReference>
<gene>
    <name evidence="8" type="primary">infB</name>
    <name evidence="12" type="ORF">EDD73_10976</name>
</gene>
<feature type="compositionally biased region" description="Low complexity" evidence="10">
    <location>
        <begin position="172"/>
        <end position="188"/>
    </location>
</feature>
<feature type="compositionally biased region" description="Low complexity" evidence="10">
    <location>
        <begin position="194"/>
        <end position="227"/>
    </location>
</feature>
<dbReference type="SUPFAM" id="SSF52540">
    <property type="entry name" value="P-loop containing nucleoside triphosphate hydrolases"/>
    <property type="match status" value="1"/>
</dbReference>
<dbReference type="Gene3D" id="2.40.30.10">
    <property type="entry name" value="Translation factors"/>
    <property type="match status" value="2"/>
</dbReference>
<reference evidence="12 13" key="1">
    <citation type="submission" date="2019-03" db="EMBL/GenBank/DDBJ databases">
        <title>Genomic Encyclopedia of Type Strains, Phase IV (KMG-IV): sequencing the most valuable type-strain genomes for metagenomic binning, comparative biology and taxonomic classification.</title>
        <authorList>
            <person name="Goeker M."/>
        </authorList>
    </citation>
    <scope>NUCLEOTIDE SEQUENCE [LARGE SCALE GENOMIC DNA]</scope>
    <source>
        <strain evidence="12 13">DSM 11170</strain>
    </source>
</reference>
<dbReference type="InterPro" id="IPR015760">
    <property type="entry name" value="TIF_IF2"/>
</dbReference>
<dbReference type="SUPFAM" id="SSF52156">
    <property type="entry name" value="Initiation factor IF2/eIF5b, domain 3"/>
    <property type="match status" value="1"/>
</dbReference>
<dbReference type="GO" id="GO:0003924">
    <property type="term" value="F:GTPase activity"/>
    <property type="evidence" value="ECO:0007669"/>
    <property type="project" value="UniProtKB-UniRule"/>
</dbReference>
<feature type="region of interest" description="Disordered" evidence="10">
    <location>
        <begin position="77"/>
        <end position="462"/>
    </location>
</feature>
<evidence type="ECO:0000256" key="9">
    <source>
        <dbReference type="RuleBase" id="RU000644"/>
    </source>
</evidence>
<feature type="compositionally biased region" description="Low complexity" evidence="10">
    <location>
        <begin position="151"/>
        <end position="166"/>
    </location>
</feature>
<keyword evidence="4 8" id="KW-0547">Nucleotide-binding</keyword>
<evidence type="ECO:0000259" key="11">
    <source>
        <dbReference type="PROSITE" id="PS51722"/>
    </source>
</evidence>
<evidence type="ECO:0000256" key="2">
    <source>
        <dbReference type="ARBA" id="ARBA00020675"/>
    </source>
</evidence>
<sequence length="1056" mass="113712">MVKKRIFELARDMNVDSKTLLNKLNDLGINIHNALSTIDDKEIERVRPYFKKNGGNMPTDMPNEKQNEVKAVKENTANEVIQHNSVEKRNEAAGEAGEKGPARPNEVNNQPTRTARPEGGRPPRSQSGPSTRPEGSRPPRAEGQGPRGPRPEGQGFAPRGPRPEGQGPQGPRPEGQGFAPRGPRPEGQGPQGPRPEGQGFAPRGPRPEGQGPRPEGQGSRGPRPEGQGPRGPRPEGQGPRGPRPEGQGPRGPRPEGQGPRGPRPEGQGPRGPRPEGQGPRGPRPEGQGFAPRGPRPEGQGFAPRGPRPEGQGFAPRGPRPEGQGFAPRGPRPEGQGFAPRGPRPEGQGFAPRGPRPEGQGFAPRGPRPEGQGYGPRPAGQGGYPPRPAGARPPMGAGRPGGGRPLNKTAIPKPPEVAEPPKKDGRQRHANHKMQGPKEQSSRYDDKPGAKLIHPRNQGKGKKTIRDFEQELPKHIVIDESVTVLELSQAMGKSVTDIIKKLMTLGVMATINQEIDSDTCSILAADWGITVDVKKAVTAEDILGEEPEEEEAHLIHRPPVVTVMGHVDHGKTSLLDAIRSTNVMASEAGGITQHIGAYQVEIDDKKITFLDTPGHEAFTAMRARGAQVTDVAILVVAADDGVMPQTIEAINHAKAAGVPIVVAINKIDKPGANPDKVKQELTEHGLVVEEWGGDTIAVPVSAKARLNIEQLLDMILLVAEVQDLKANPDREARGTVVEAKLDKGRGPVATVLVQRGTLEVGDLIVAGFSTGKVRAMIDDKGRRVRKAGPSTPVEVLGLSDVPQAGDTFAAVVDEKLIKQVLAERINKRKEEEQKRTSKVSLDDLFKQIKEGQIKDLNVIVKADVQGSVEAVKGAMERLSTDEVRVNCVHGGVGAITETDVMLAAASNALIIGFNVRPDAQTRRAAELQSVDIRTYRVIYDALDDIKAAMSGLLDPEKKEKILGHAEVRQTFKVPKAGVIAGCYVTDGKIVRNAEVRVIRDGIVIHEGKMESLRRFKDDVKEVAESYECGIGIEKFNDLKENDTIEAFIIEEVERHIK</sequence>
<dbReference type="InterPro" id="IPR009000">
    <property type="entry name" value="Transl_B-barrel_sf"/>
</dbReference>
<dbReference type="InterPro" id="IPR053905">
    <property type="entry name" value="EF-G-like_DII"/>
</dbReference>
<dbReference type="CDD" id="cd01887">
    <property type="entry name" value="IF2_eIF5B"/>
    <property type="match status" value="1"/>
</dbReference>
<evidence type="ECO:0000256" key="8">
    <source>
        <dbReference type="HAMAP-Rule" id="MF_00100"/>
    </source>
</evidence>
<evidence type="ECO:0000256" key="3">
    <source>
        <dbReference type="ARBA" id="ARBA00022540"/>
    </source>
</evidence>
<comment type="similarity">
    <text evidence="1 8 9">Belongs to the TRAFAC class translation factor GTPase superfamily. Classic translation factor GTPase family. IF-2 subfamily.</text>
</comment>
<dbReference type="CDD" id="cd03692">
    <property type="entry name" value="mtIF2_IVc"/>
    <property type="match status" value="1"/>
</dbReference>
<evidence type="ECO:0000256" key="7">
    <source>
        <dbReference type="ARBA" id="ARBA00025162"/>
    </source>
</evidence>
<feature type="compositionally biased region" description="Basic residues" evidence="10">
    <location>
        <begin position="452"/>
        <end position="462"/>
    </location>
</feature>
<feature type="compositionally biased region" description="Basic and acidic residues" evidence="10">
    <location>
        <begin position="439"/>
        <end position="448"/>
    </location>
</feature>
<dbReference type="Pfam" id="PF22042">
    <property type="entry name" value="EF-G_D2"/>
    <property type="match status" value="1"/>
</dbReference>
<organism evidence="12 13">
    <name type="scientific">Heliophilum fasciatum</name>
    <dbReference type="NCBI Taxonomy" id="35700"/>
    <lineage>
        <taxon>Bacteria</taxon>
        <taxon>Bacillati</taxon>
        <taxon>Bacillota</taxon>
        <taxon>Clostridia</taxon>
        <taxon>Eubacteriales</taxon>
        <taxon>Heliobacteriaceae</taxon>
        <taxon>Heliophilum</taxon>
    </lineage>
</organism>
<evidence type="ECO:0000256" key="5">
    <source>
        <dbReference type="ARBA" id="ARBA00022917"/>
    </source>
</evidence>
<dbReference type="AlphaFoldDB" id="A0A4R2RZK9"/>
<dbReference type="InterPro" id="IPR027417">
    <property type="entry name" value="P-loop_NTPase"/>
</dbReference>
<feature type="binding site" evidence="8">
    <location>
        <begin position="564"/>
        <end position="571"/>
    </location>
    <ligand>
        <name>GTP</name>
        <dbReference type="ChEBI" id="CHEBI:37565"/>
    </ligand>
</feature>
<keyword evidence="13" id="KW-1185">Reference proteome</keyword>
<name>A0A4R2RZK9_9FIRM</name>
<dbReference type="NCBIfam" id="TIGR00231">
    <property type="entry name" value="small_GTP"/>
    <property type="match status" value="1"/>
</dbReference>
<keyword evidence="5 8" id="KW-0648">Protein biosynthesis</keyword>
<dbReference type="Gene3D" id="3.40.50.10050">
    <property type="entry name" value="Translation initiation factor IF- 2, domain 3"/>
    <property type="match status" value="1"/>
</dbReference>
<accession>A0A4R2RZK9</accession>
<dbReference type="PANTHER" id="PTHR43381">
    <property type="entry name" value="TRANSLATION INITIATION FACTOR IF-2-RELATED"/>
    <property type="match status" value="1"/>
</dbReference>
<dbReference type="NCBIfam" id="TIGR00487">
    <property type="entry name" value="IF-2"/>
    <property type="match status" value="1"/>
</dbReference>
<protein>
    <recommendedName>
        <fullName evidence="2 8">Translation initiation factor IF-2</fullName>
    </recommendedName>
</protein>
<dbReference type="FunFam" id="3.40.50.10050:FF:000001">
    <property type="entry name" value="Translation initiation factor IF-2"/>
    <property type="match status" value="1"/>
</dbReference>
<feature type="domain" description="Tr-type G" evidence="11">
    <location>
        <begin position="555"/>
        <end position="724"/>
    </location>
</feature>
<dbReference type="EMBL" id="SLXT01000009">
    <property type="protein sequence ID" value="TCP64535.1"/>
    <property type="molecule type" value="Genomic_DNA"/>
</dbReference>
<dbReference type="Gene3D" id="1.10.10.2480">
    <property type="match status" value="1"/>
</dbReference>
<dbReference type="InterPro" id="IPR000795">
    <property type="entry name" value="T_Tr_GTP-bd_dom"/>
</dbReference>
<comment type="subcellular location">
    <subcellularLocation>
        <location evidence="8">Cytoplasm</location>
    </subcellularLocation>
</comment>
<dbReference type="Gene3D" id="3.40.50.300">
    <property type="entry name" value="P-loop containing nucleotide triphosphate hydrolases"/>
    <property type="match status" value="1"/>
</dbReference>